<dbReference type="GO" id="GO:0042742">
    <property type="term" value="P:defense response to bacterium"/>
    <property type="evidence" value="ECO:0007669"/>
    <property type="project" value="UniProtKB-UniRule"/>
</dbReference>
<dbReference type="FunCoup" id="A0A2Y9G4P9">
    <property type="interactions" value="1"/>
</dbReference>
<gene>
    <name evidence="9" type="primary">LOC101361307</name>
</gene>
<dbReference type="InParanoid" id="A0A2Y9G4P9"/>
<comment type="function">
    <text evidence="6">Has antibacterial activity.</text>
</comment>
<keyword evidence="3 6" id="KW-0964">Secreted</keyword>
<dbReference type="Proteomes" id="UP000248480">
    <property type="component" value="Unplaced"/>
</dbReference>
<comment type="similarity">
    <text evidence="2 6">Belongs to the beta-defensin family.</text>
</comment>
<dbReference type="RefSeq" id="XP_012414619.1">
    <property type="nucleotide sequence ID" value="XM_012559165.2"/>
</dbReference>
<keyword evidence="6" id="KW-0929">Antimicrobial</keyword>
<dbReference type="Gene3D" id="3.10.360.10">
    <property type="entry name" value="Antimicrobial Peptide, Beta-defensin 2, Chain A"/>
    <property type="match status" value="1"/>
</dbReference>
<keyword evidence="8" id="KW-1185">Reference proteome</keyword>
<dbReference type="GO" id="GO:0045087">
    <property type="term" value="P:innate immune response"/>
    <property type="evidence" value="ECO:0007669"/>
    <property type="project" value="InterPro"/>
</dbReference>
<evidence type="ECO:0000256" key="6">
    <source>
        <dbReference type="RuleBase" id="RU231113"/>
    </source>
</evidence>
<protein>
    <recommendedName>
        <fullName evidence="6">Beta-defensin</fullName>
    </recommendedName>
</protein>
<comment type="subcellular location">
    <subcellularLocation>
        <location evidence="1 6">Secreted</location>
    </subcellularLocation>
</comment>
<evidence type="ECO:0000256" key="2">
    <source>
        <dbReference type="ARBA" id="ARBA00007371"/>
    </source>
</evidence>
<dbReference type="Pfam" id="PF13841">
    <property type="entry name" value="Defensin_beta_2"/>
    <property type="match status" value="1"/>
</dbReference>
<dbReference type="InterPro" id="IPR025933">
    <property type="entry name" value="Beta_defensin_dom"/>
</dbReference>
<reference evidence="9" key="1">
    <citation type="submission" date="2025-08" db="UniProtKB">
        <authorList>
            <consortium name="RefSeq"/>
        </authorList>
    </citation>
    <scope>IDENTIFICATION</scope>
</reference>
<evidence type="ECO:0000256" key="1">
    <source>
        <dbReference type="ARBA" id="ARBA00004613"/>
    </source>
</evidence>
<accession>A0A2Y9G4P9</accession>
<evidence type="ECO:0000259" key="7">
    <source>
        <dbReference type="Pfam" id="PF13841"/>
    </source>
</evidence>
<evidence type="ECO:0000256" key="3">
    <source>
        <dbReference type="ARBA" id="ARBA00022525"/>
    </source>
</evidence>
<evidence type="ECO:0000256" key="5">
    <source>
        <dbReference type="ARBA" id="ARBA00023157"/>
    </source>
</evidence>
<keyword evidence="6" id="KW-0044">Antibiotic</keyword>
<evidence type="ECO:0000313" key="9">
    <source>
        <dbReference type="RefSeq" id="XP_012414619.1"/>
    </source>
</evidence>
<feature type="domain" description="Beta-defensin" evidence="7">
    <location>
        <begin position="48"/>
        <end position="77"/>
    </location>
</feature>
<organism evidence="8 9">
    <name type="scientific">Trichechus manatus latirostris</name>
    <name type="common">Florida manatee</name>
    <dbReference type="NCBI Taxonomy" id="127582"/>
    <lineage>
        <taxon>Eukaryota</taxon>
        <taxon>Metazoa</taxon>
        <taxon>Chordata</taxon>
        <taxon>Craniata</taxon>
        <taxon>Vertebrata</taxon>
        <taxon>Euteleostomi</taxon>
        <taxon>Mammalia</taxon>
        <taxon>Eutheria</taxon>
        <taxon>Afrotheria</taxon>
        <taxon>Sirenia</taxon>
        <taxon>Trichechidae</taxon>
        <taxon>Trichechus</taxon>
    </lineage>
</organism>
<sequence length="86" mass="10295">MCIWKPEKLYSKMHNSSIIFEKTQYETEEKNTARGKEHHAVFNMWDACIKLRGQCKKHCGENEYRIAYCARHTVHCCMKRCKPVEK</sequence>
<evidence type="ECO:0000256" key="4">
    <source>
        <dbReference type="ARBA" id="ARBA00022729"/>
    </source>
</evidence>
<dbReference type="KEGG" id="tmu:101361307"/>
<keyword evidence="5" id="KW-1015">Disulfide bond</keyword>
<dbReference type="STRING" id="127582.A0A2Y9G4P9"/>
<dbReference type="AlphaFoldDB" id="A0A2Y9G4P9"/>
<keyword evidence="4" id="KW-0732">Signal</keyword>
<dbReference type="GO" id="GO:0005576">
    <property type="term" value="C:extracellular region"/>
    <property type="evidence" value="ECO:0007669"/>
    <property type="project" value="UniProtKB-SubCell"/>
</dbReference>
<name>A0A2Y9G4P9_TRIMA</name>
<dbReference type="GeneID" id="101361307"/>
<dbReference type="OrthoDB" id="9519794at2759"/>
<keyword evidence="6" id="KW-0211">Defensin</keyword>
<evidence type="ECO:0000313" key="8">
    <source>
        <dbReference type="Proteomes" id="UP000248480"/>
    </source>
</evidence>
<proteinExistence type="inferred from homology"/>